<comment type="caution">
    <text evidence="2">The sequence shown here is derived from an EMBL/GenBank/DDBJ whole genome shotgun (WGS) entry which is preliminary data.</text>
</comment>
<feature type="compositionally biased region" description="Low complexity" evidence="1">
    <location>
        <begin position="33"/>
        <end position="45"/>
    </location>
</feature>
<dbReference type="RefSeq" id="WP_378231864.1">
    <property type="nucleotide sequence ID" value="NZ_JBHSLL010000062.1"/>
</dbReference>
<reference evidence="3" key="1">
    <citation type="journal article" date="2019" name="Int. J. Syst. Evol. Microbiol.">
        <title>The Global Catalogue of Microorganisms (GCM) 10K type strain sequencing project: providing services to taxonomists for standard genome sequencing and annotation.</title>
        <authorList>
            <consortium name="The Broad Institute Genomics Platform"/>
            <consortium name="The Broad Institute Genome Sequencing Center for Infectious Disease"/>
            <person name="Wu L."/>
            <person name="Ma J."/>
        </authorList>
    </citation>
    <scope>NUCLEOTIDE SEQUENCE [LARGE SCALE GENOMIC DNA]</scope>
    <source>
        <strain evidence="3">CGMCC 4.1415</strain>
    </source>
</reference>
<organism evidence="2 3">
    <name type="scientific">Aquamicrobium segne</name>
    <dbReference type="NCBI Taxonomy" id="469547"/>
    <lineage>
        <taxon>Bacteria</taxon>
        <taxon>Pseudomonadati</taxon>
        <taxon>Pseudomonadota</taxon>
        <taxon>Alphaproteobacteria</taxon>
        <taxon>Hyphomicrobiales</taxon>
        <taxon>Phyllobacteriaceae</taxon>
        <taxon>Aquamicrobium</taxon>
    </lineage>
</organism>
<dbReference type="EMBL" id="JBHSLL010000062">
    <property type="protein sequence ID" value="MFC5387650.1"/>
    <property type="molecule type" value="Genomic_DNA"/>
</dbReference>
<feature type="region of interest" description="Disordered" evidence="1">
    <location>
        <begin position="18"/>
        <end position="45"/>
    </location>
</feature>
<dbReference type="Proteomes" id="UP001596016">
    <property type="component" value="Unassembled WGS sequence"/>
</dbReference>
<keyword evidence="3" id="KW-1185">Reference proteome</keyword>
<sequence length="45" mass="4617">MRGLILAHLSSGGIFSRKDPAGAGRMSAPVLSTKTMAKKTTATTV</sequence>
<proteinExistence type="predicted"/>
<name>A0ABW0H0Z5_9HYPH</name>
<accession>A0ABW0H0Z5</accession>
<protein>
    <submittedName>
        <fullName evidence="2">Uncharacterized protein</fullName>
    </submittedName>
</protein>
<evidence type="ECO:0000313" key="3">
    <source>
        <dbReference type="Proteomes" id="UP001596016"/>
    </source>
</evidence>
<evidence type="ECO:0000256" key="1">
    <source>
        <dbReference type="SAM" id="MobiDB-lite"/>
    </source>
</evidence>
<evidence type="ECO:0000313" key="2">
    <source>
        <dbReference type="EMBL" id="MFC5387650.1"/>
    </source>
</evidence>
<gene>
    <name evidence="2" type="ORF">ACFPLB_16955</name>
</gene>